<reference evidence="3 4" key="1">
    <citation type="submission" date="2016-12" db="EMBL/GenBank/DDBJ databases">
        <title>Providencia rettgeri phage vB-PreS_PR1 - a deep-branching member of the T5-like siphoviruses.</title>
        <authorList>
            <person name="Oliveira H."/>
            <person name="Pinto G."/>
            <person name="Hendrix H."/>
            <person name="Noben J.-P."/>
            <person name="Gawor J."/>
            <person name="Lobocka M."/>
            <person name="Lavigne R."/>
            <person name="Azeredo J."/>
        </authorList>
    </citation>
    <scope>NUCLEOTIDE SEQUENCE [LARGE SCALE GENOMIC DNA]</scope>
</reference>
<protein>
    <submittedName>
        <fullName evidence="3">Tail fiber protein</fullName>
    </submittedName>
</protein>
<dbReference type="Pfam" id="PF25670">
    <property type="entry name" value="Phage_tail_C_2"/>
    <property type="match status" value="1"/>
</dbReference>
<evidence type="ECO:0000256" key="1">
    <source>
        <dbReference type="SAM" id="MobiDB-lite"/>
    </source>
</evidence>
<keyword evidence="4" id="KW-1185">Reference proteome</keyword>
<accession>A0A1S6KUV1</accession>
<feature type="compositionally biased region" description="Polar residues" evidence="1">
    <location>
        <begin position="171"/>
        <end position="186"/>
    </location>
</feature>
<dbReference type="Proteomes" id="UP000222417">
    <property type="component" value="Segment"/>
</dbReference>
<name>A0A1S6KUV1_9CAUD</name>
<organism evidence="3 4">
    <name type="scientific">Providencia phage vB_PreS_PR1</name>
    <dbReference type="NCBI Taxonomy" id="1931407"/>
    <lineage>
        <taxon>Viruses</taxon>
        <taxon>Duplodnaviria</taxon>
        <taxon>Heunggongvirae</taxon>
        <taxon>Uroviricota</taxon>
        <taxon>Caudoviricetes</taxon>
        <taxon>Demerecviridae</taxon>
        <taxon>Priunavirus</taxon>
        <taxon>Priunavirus PR1</taxon>
    </lineage>
</organism>
<evidence type="ECO:0000259" key="2">
    <source>
        <dbReference type="Pfam" id="PF25670"/>
    </source>
</evidence>
<feature type="region of interest" description="Disordered" evidence="1">
    <location>
        <begin position="59"/>
        <end position="102"/>
    </location>
</feature>
<feature type="region of interest" description="Disordered" evidence="1">
    <location>
        <begin position="133"/>
        <end position="193"/>
    </location>
</feature>
<feature type="compositionally biased region" description="Low complexity" evidence="1">
    <location>
        <begin position="152"/>
        <end position="170"/>
    </location>
</feature>
<dbReference type="EMBL" id="KY363465">
    <property type="protein sequence ID" value="AQT25208.1"/>
    <property type="molecule type" value="Genomic_DNA"/>
</dbReference>
<sequence>MTTDNVFTRITLQKAAELDSSIPLVAGQYPKFVVNLSKSIQGVTAEELGEAITRTENAAKAAKTSEANAKTSESAAKASQTASKTSETNAKNSENAAKASQTAAASSQTAAASSQTAAAGSATAAKTSQDAAKASQDAAKTSETNAKNSENAAKSSQTAAASSQSAAKTSETNAKTSETNAKISQTEAKKSQDAALASQTAAKTSETTTLGALSKYIPIGTGGANPAFKYATGNHGYFTWMEGGTRQAYIGFTSNGSKVFEFRNEKTDGDLNLTTVGSGRVTIKGTPAVVEGQDGFHGGTSTVRINNEQEFLNATSDRKISSTIFRNDQPTGIAGVSRYAPSFLFKTGDTWANLSIDYTSGRLRTRAGSSASGTTTPSRTYPFSDEVWTRDEADGRFQPKGDYATNTALNGKFDKTGGELSGNLKATGSIQTNQGEITAYRNNGSGVQISGSGNEAVIKSREMGGAWQTHIIPNSPGTLMQVGDFGFGRNSSTNVPTEKVSDYRVNSIMYAPNSKTDSFFGLNHHLLNIFGASSSAYGYQVGFGAGSEKVGFRAIINNVVRDWQEFYTTANTTEDANGFIKKASPIVKLYSDRLELNEESQGVTLNKVGTGHYIIEGVLGFNSDGAWGINGGVVVPKDENDQPIMWVKTKVLKGGNIEVRTFHRQHQDSPALFQNYRIKEVLDNKPVYYEDGEVVDIPDNTWIDLRVEMPIDSIYNLKREKEESAMEEQIRRGRREEALGSIVNTQNYWLTNDTFELHK</sequence>
<evidence type="ECO:0000313" key="4">
    <source>
        <dbReference type="Proteomes" id="UP000222417"/>
    </source>
</evidence>
<dbReference type="OrthoDB" id="5830at10239"/>
<evidence type="ECO:0000313" key="3">
    <source>
        <dbReference type="EMBL" id="AQT25208.1"/>
    </source>
</evidence>
<proteinExistence type="predicted"/>
<dbReference type="InterPro" id="IPR058008">
    <property type="entry name" value="Gp26_C"/>
</dbReference>
<gene>
    <name evidence="3" type="ORF">PR1_134</name>
</gene>
<feature type="domain" description="Phage tail protein C-terminal" evidence="2">
    <location>
        <begin position="571"/>
        <end position="710"/>
    </location>
</feature>
<feature type="compositionally biased region" description="Polar residues" evidence="1">
    <location>
        <begin position="142"/>
        <end position="151"/>
    </location>
</feature>